<reference evidence="2 3" key="1">
    <citation type="submission" date="2016-10" db="EMBL/GenBank/DDBJ databases">
        <authorList>
            <person name="de Groot N.N."/>
        </authorList>
    </citation>
    <scope>NUCLEOTIDE SEQUENCE [LARGE SCALE GENOMIC DNA]</scope>
    <source>
        <strain evidence="2 3">DSM 9179</strain>
    </source>
</reference>
<feature type="transmembrane region" description="Helical" evidence="1">
    <location>
        <begin position="115"/>
        <end position="135"/>
    </location>
</feature>
<dbReference type="Proteomes" id="UP000199701">
    <property type="component" value="Unassembled WGS sequence"/>
</dbReference>
<evidence type="ECO:0000313" key="3">
    <source>
        <dbReference type="Proteomes" id="UP000199701"/>
    </source>
</evidence>
<keyword evidence="1" id="KW-0812">Transmembrane</keyword>
<dbReference type="EMBL" id="FOJI01000017">
    <property type="protein sequence ID" value="SEW41298.1"/>
    <property type="molecule type" value="Genomic_DNA"/>
</dbReference>
<keyword evidence="1" id="KW-1133">Transmembrane helix</keyword>
<gene>
    <name evidence="2" type="ORF">SAMN05421659_11726</name>
</gene>
<sequence length="150" mass="17066">MGNFMIKLYKKLSIIPVTLLIVVGVYQICMGNLLGEIFNGKVTWILWVTQSMIIDTVITVMAIYFLINGFPKPYKKLRDNIKTKGIATFILLASVIMAIILFVIGKLFLNQVVFHINYILLLAVLIILCILQKFIDKIVYPKTKVNNENA</sequence>
<feature type="transmembrane region" description="Helical" evidence="1">
    <location>
        <begin position="88"/>
        <end position="109"/>
    </location>
</feature>
<keyword evidence="1" id="KW-0472">Membrane</keyword>
<dbReference type="AlphaFoldDB" id="A0A1I0RKE4"/>
<feature type="transmembrane region" description="Helical" evidence="1">
    <location>
        <begin position="45"/>
        <end position="67"/>
    </location>
</feature>
<dbReference type="RefSeq" id="WP_092456645.1">
    <property type="nucleotide sequence ID" value="NZ_FOJI01000017.1"/>
</dbReference>
<accession>A0A1I0RKE4</accession>
<name>A0A1I0RKE4_9FIRM</name>
<evidence type="ECO:0000313" key="2">
    <source>
        <dbReference type="EMBL" id="SEW41298.1"/>
    </source>
</evidence>
<keyword evidence="3" id="KW-1185">Reference proteome</keyword>
<feature type="transmembrane region" description="Helical" evidence="1">
    <location>
        <begin position="12"/>
        <end position="33"/>
    </location>
</feature>
<evidence type="ECO:0000256" key="1">
    <source>
        <dbReference type="SAM" id="Phobius"/>
    </source>
</evidence>
<protein>
    <submittedName>
        <fullName evidence="2">Uncharacterized protein</fullName>
    </submittedName>
</protein>
<organism evidence="2 3">
    <name type="scientific">[Clostridium] fimetarium</name>
    <dbReference type="NCBI Taxonomy" id="99656"/>
    <lineage>
        <taxon>Bacteria</taxon>
        <taxon>Bacillati</taxon>
        <taxon>Bacillota</taxon>
        <taxon>Clostridia</taxon>
        <taxon>Lachnospirales</taxon>
        <taxon>Lachnospiraceae</taxon>
    </lineage>
</organism>
<proteinExistence type="predicted"/>